<dbReference type="InterPro" id="IPR050901">
    <property type="entry name" value="BP-dep_ABC_trans_perm"/>
</dbReference>
<dbReference type="Pfam" id="PF00528">
    <property type="entry name" value="BPD_transp_1"/>
    <property type="match status" value="1"/>
</dbReference>
<dbReference type="EMBL" id="CP061169">
    <property type="protein sequence ID" value="QPZ38245.1"/>
    <property type="molecule type" value="Genomic_DNA"/>
</dbReference>
<evidence type="ECO:0000259" key="8">
    <source>
        <dbReference type="PROSITE" id="PS50928"/>
    </source>
</evidence>
<keyword evidence="5 7" id="KW-1133">Transmembrane helix</keyword>
<comment type="similarity">
    <text evidence="7">Belongs to the binding-protein-dependent transport system permease family.</text>
</comment>
<keyword evidence="2 7" id="KW-0813">Transport</keyword>
<feature type="transmembrane region" description="Helical" evidence="7">
    <location>
        <begin position="92"/>
        <end position="116"/>
    </location>
</feature>
<dbReference type="CDD" id="cd06261">
    <property type="entry name" value="TM_PBP2"/>
    <property type="match status" value="1"/>
</dbReference>
<dbReference type="Gene3D" id="1.10.3720.10">
    <property type="entry name" value="MetI-like"/>
    <property type="match status" value="1"/>
</dbReference>
<feature type="transmembrane region" description="Helical" evidence="7">
    <location>
        <begin position="204"/>
        <end position="229"/>
    </location>
</feature>
<dbReference type="PANTHER" id="PTHR32243:SF18">
    <property type="entry name" value="INNER MEMBRANE ABC TRANSPORTER PERMEASE PROTEIN YCJP"/>
    <property type="match status" value="1"/>
</dbReference>
<keyword evidence="3" id="KW-1003">Cell membrane</keyword>
<evidence type="ECO:0000313" key="9">
    <source>
        <dbReference type="EMBL" id="QPZ38245.1"/>
    </source>
</evidence>
<name>A0ABX6YI02_9MICO</name>
<organism evidence="9 10">
    <name type="scientific">Paramicrobacterium chengjingii</name>
    <dbReference type="NCBI Taxonomy" id="2769067"/>
    <lineage>
        <taxon>Bacteria</taxon>
        <taxon>Bacillati</taxon>
        <taxon>Actinomycetota</taxon>
        <taxon>Actinomycetes</taxon>
        <taxon>Micrococcales</taxon>
        <taxon>Microbacteriaceae</taxon>
        <taxon>Paramicrobacterium</taxon>
    </lineage>
</organism>
<protein>
    <submittedName>
        <fullName evidence="9">Carbohydrate ABC transporter permease</fullName>
    </submittedName>
</protein>
<evidence type="ECO:0000256" key="6">
    <source>
        <dbReference type="ARBA" id="ARBA00023136"/>
    </source>
</evidence>
<dbReference type="PANTHER" id="PTHR32243">
    <property type="entry name" value="MALTOSE TRANSPORT SYSTEM PERMEASE-RELATED"/>
    <property type="match status" value="1"/>
</dbReference>
<keyword evidence="4 7" id="KW-0812">Transmembrane</keyword>
<accession>A0ABX6YI02</accession>
<evidence type="ECO:0000256" key="1">
    <source>
        <dbReference type="ARBA" id="ARBA00004651"/>
    </source>
</evidence>
<feature type="transmembrane region" description="Helical" evidence="7">
    <location>
        <begin position="33"/>
        <end position="55"/>
    </location>
</feature>
<feature type="transmembrane region" description="Helical" evidence="7">
    <location>
        <begin position="160"/>
        <end position="183"/>
    </location>
</feature>
<dbReference type="InterPro" id="IPR035906">
    <property type="entry name" value="MetI-like_sf"/>
</dbReference>
<evidence type="ECO:0000313" key="10">
    <source>
        <dbReference type="Proteomes" id="UP000662814"/>
    </source>
</evidence>
<feature type="transmembrane region" description="Helical" evidence="7">
    <location>
        <begin position="264"/>
        <end position="282"/>
    </location>
</feature>
<sequence length="297" mass="31364">MADTLASPETAQALHLPSRAVSSTRRKSWPKKLVVTVAVAVAAVILNMPLIGALLTSVKPAADIAQGALSFPFLPTLTHFVDVLSASELPMALINSVLISLGSVVLTLLLTYPAAFAIARLSFGGSRFLQFVSSLRLMPAIFFVIPLYLLFGELGMLDTIYGMIIVNTFVQLTLALLILVAAFRDLPREIEEAAALDGCGILRVLTVISAPMLAPSIVAASLLTFLFTWSEYLFATVLTTSDATPVTVAAAKYAGSFELAWGEVSAVAVLSVLPPIILCVLLQKYLVSGLTAGAIKG</sequence>
<dbReference type="Proteomes" id="UP000662814">
    <property type="component" value="Chromosome"/>
</dbReference>
<feature type="domain" description="ABC transmembrane type-1" evidence="8">
    <location>
        <begin position="93"/>
        <end position="282"/>
    </location>
</feature>
<keyword evidence="10" id="KW-1185">Reference proteome</keyword>
<proteinExistence type="inferred from homology"/>
<evidence type="ECO:0000256" key="4">
    <source>
        <dbReference type="ARBA" id="ARBA00022692"/>
    </source>
</evidence>
<reference evidence="9 10" key="1">
    <citation type="submission" date="2020-12" db="EMBL/GenBank/DDBJ databases">
        <title>Microbacterium sp. HY060.</title>
        <authorList>
            <person name="Zhou J."/>
        </authorList>
    </citation>
    <scope>NUCLEOTIDE SEQUENCE [LARGE SCALE GENOMIC DNA]</scope>
    <source>
        <strain evidence="9 10">HY60</strain>
    </source>
</reference>
<keyword evidence="6 7" id="KW-0472">Membrane</keyword>
<evidence type="ECO:0000256" key="7">
    <source>
        <dbReference type="RuleBase" id="RU363032"/>
    </source>
</evidence>
<evidence type="ECO:0000256" key="3">
    <source>
        <dbReference type="ARBA" id="ARBA00022475"/>
    </source>
</evidence>
<dbReference type="PROSITE" id="PS50928">
    <property type="entry name" value="ABC_TM1"/>
    <property type="match status" value="1"/>
</dbReference>
<evidence type="ECO:0000256" key="5">
    <source>
        <dbReference type="ARBA" id="ARBA00022989"/>
    </source>
</evidence>
<evidence type="ECO:0000256" key="2">
    <source>
        <dbReference type="ARBA" id="ARBA00022448"/>
    </source>
</evidence>
<feature type="transmembrane region" description="Helical" evidence="7">
    <location>
        <begin position="128"/>
        <end position="148"/>
    </location>
</feature>
<dbReference type="RefSeq" id="WP_166987041.1">
    <property type="nucleotide sequence ID" value="NZ_CP061169.1"/>
</dbReference>
<dbReference type="SUPFAM" id="SSF161098">
    <property type="entry name" value="MetI-like"/>
    <property type="match status" value="1"/>
</dbReference>
<comment type="subcellular location">
    <subcellularLocation>
        <location evidence="1 7">Cell membrane</location>
        <topology evidence="1 7">Multi-pass membrane protein</topology>
    </subcellularLocation>
</comment>
<dbReference type="InterPro" id="IPR000515">
    <property type="entry name" value="MetI-like"/>
</dbReference>
<gene>
    <name evidence="9" type="ORF">HCR76_15880</name>
</gene>